<protein>
    <submittedName>
        <fullName evidence="5">Coenzyme F420 hydrogenase/dehydrogenase beta subunit domain protein</fullName>
    </submittedName>
</protein>
<organism evidence="5 6">
    <name type="scientific">Desulfonatronospira thiodismutans ASO3-1</name>
    <dbReference type="NCBI Taxonomy" id="555779"/>
    <lineage>
        <taxon>Bacteria</taxon>
        <taxon>Pseudomonadati</taxon>
        <taxon>Thermodesulfobacteriota</taxon>
        <taxon>Desulfovibrionia</taxon>
        <taxon>Desulfovibrionales</taxon>
        <taxon>Desulfonatronovibrionaceae</taxon>
        <taxon>Desulfonatronospira</taxon>
    </lineage>
</organism>
<gene>
    <name evidence="5" type="ORF">Dthio_PD3828</name>
</gene>
<dbReference type="PROSITE" id="PS51379">
    <property type="entry name" value="4FE4S_FER_2"/>
    <property type="match status" value="2"/>
</dbReference>
<dbReference type="eggNOG" id="COG1035">
    <property type="taxonomic scope" value="Bacteria"/>
</dbReference>
<dbReference type="PROSITE" id="PS00198">
    <property type="entry name" value="4FE4S_FER_1"/>
    <property type="match status" value="1"/>
</dbReference>
<dbReference type="GO" id="GO:0051536">
    <property type="term" value="F:iron-sulfur cluster binding"/>
    <property type="evidence" value="ECO:0007669"/>
    <property type="project" value="UniProtKB-KW"/>
</dbReference>
<evidence type="ECO:0000313" key="6">
    <source>
        <dbReference type="Proteomes" id="UP000005496"/>
    </source>
</evidence>
<dbReference type="InterPro" id="IPR007525">
    <property type="entry name" value="FrhB_FdhB_C"/>
</dbReference>
<accession>D6SKF7</accession>
<dbReference type="AlphaFoldDB" id="D6SKF7"/>
<dbReference type="PANTHER" id="PTHR31332:SF0">
    <property type="entry name" value="7-HYDROXYMETHYL CHLOROPHYLL A REDUCTASE, CHLOROPLASTIC"/>
    <property type="match status" value="1"/>
</dbReference>
<evidence type="ECO:0000313" key="5">
    <source>
        <dbReference type="EMBL" id="EFI36360.1"/>
    </source>
</evidence>
<dbReference type="GO" id="GO:0052592">
    <property type="term" value="F:oxidoreductase activity, acting on CH or CH2 groups, with an iron-sulfur protein as acceptor"/>
    <property type="evidence" value="ECO:0007669"/>
    <property type="project" value="TreeGrafter"/>
</dbReference>
<dbReference type="Proteomes" id="UP000005496">
    <property type="component" value="Unassembled WGS sequence"/>
</dbReference>
<dbReference type="RefSeq" id="WP_008869479.1">
    <property type="nucleotide sequence ID" value="NZ_ACJN02000001.1"/>
</dbReference>
<dbReference type="EMBL" id="ACJN02000001">
    <property type="protein sequence ID" value="EFI36360.1"/>
    <property type="molecule type" value="Genomic_DNA"/>
</dbReference>
<evidence type="ECO:0000256" key="3">
    <source>
        <dbReference type="ARBA" id="ARBA00023014"/>
    </source>
</evidence>
<proteinExistence type="predicted"/>
<keyword evidence="3" id="KW-0411">Iron-sulfur</keyword>
<dbReference type="PANTHER" id="PTHR31332">
    <property type="entry name" value="7-HYDROXYMETHYL CHLOROPHYLL A REDUCTASE, CHLOROPLASTIC"/>
    <property type="match status" value="1"/>
</dbReference>
<name>D6SKF7_9BACT</name>
<dbReference type="eggNOG" id="COG1146">
    <property type="taxonomic scope" value="Bacteria"/>
</dbReference>
<keyword evidence="1" id="KW-0479">Metal-binding</keyword>
<dbReference type="Pfam" id="PF04432">
    <property type="entry name" value="FrhB_FdhB_C"/>
    <property type="match status" value="1"/>
</dbReference>
<dbReference type="InterPro" id="IPR007516">
    <property type="entry name" value="Co_F420_Hydgase/DH_bsu_N"/>
</dbReference>
<dbReference type="Pfam" id="PF13237">
    <property type="entry name" value="Fer4_10"/>
    <property type="match status" value="1"/>
</dbReference>
<dbReference type="Gene3D" id="3.30.70.20">
    <property type="match status" value="1"/>
</dbReference>
<comment type="caution">
    <text evidence="5">The sequence shown here is derived from an EMBL/GenBank/DDBJ whole genome shotgun (WGS) entry which is preliminary data.</text>
</comment>
<evidence type="ECO:0000256" key="2">
    <source>
        <dbReference type="ARBA" id="ARBA00023004"/>
    </source>
</evidence>
<dbReference type="InterPro" id="IPR045220">
    <property type="entry name" value="FRHB/FDHB/HCAR-like"/>
</dbReference>
<dbReference type="InterPro" id="IPR017900">
    <property type="entry name" value="4Fe4S_Fe_S_CS"/>
</dbReference>
<dbReference type="GO" id="GO:0046872">
    <property type="term" value="F:metal ion binding"/>
    <property type="evidence" value="ECO:0007669"/>
    <property type="project" value="UniProtKB-KW"/>
</dbReference>
<dbReference type="InterPro" id="IPR017896">
    <property type="entry name" value="4Fe4S_Fe-S-bd"/>
</dbReference>
<keyword evidence="6" id="KW-1185">Reference proteome</keyword>
<dbReference type="SUPFAM" id="SSF54862">
    <property type="entry name" value="4Fe-4S ferredoxins"/>
    <property type="match status" value="1"/>
</dbReference>
<keyword evidence="2" id="KW-0408">Iron</keyword>
<feature type="domain" description="4Fe-4S ferredoxin-type" evidence="4">
    <location>
        <begin position="41"/>
        <end position="72"/>
    </location>
</feature>
<evidence type="ECO:0000259" key="4">
    <source>
        <dbReference type="PROSITE" id="PS51379"/>
    </source>
</evidence>
<sequence length="432" mass="48676">MSSFQTLVEEVHQNDRCHMCGGCVTFCTAINYGALEIGEDGLPRYKDQNSCLECGICYMLCPEVEELDVEINSLANWEEPAGKIISSSILRARDRQVLDRATDGGAVTAILLHLMESGRIDGAVVSRNKGLFNREPMLARTSEQILECCGSYFDVSHGTYHYGTQYSTYSPSVQALGDVKTQGFRSIAFVGTPCQVRTLRKMQALGVVPADAIYCVLGLFCTGNFEFDDNSRKRLEKTGEFSWKDVQKINVTDKVYIYMQDGSIHALPLDELDFIKRRACNYCHDYSAELADLSFGGVGSDDGWTTVLTRSPLGMEILRYAERNSLERLGMQDPDTQDQRSALDAEIQDLKSRMQHLQYRRLENPETTAHGYQEMLERLKYLQKQKQKLQPAKQRPEQHALNSCLEVVLEKCRQKKGQIPQSRSRTAPATVA</sequence>
<feature type="domain" description="4Fe-4S ferredoxin-type" evidence="4">
    <location>
        <begin position="7"/>
        <end position="40"/>
    </location>
</feature>
<reference evidence="5" key="1">
    <citation type="submission" date="2010-05" db="EMBL/GenBank/DDBJ databases">
        <title>The draft genome of Desulfonatronospira thiodismutans ASO3-1.</title>
        <authorList>
            <consortium name="US DOE Joint Genome Institute (JGI-PGF)"/>
            <person name="Lucas S."/>
            <person name="Copeland A."/>
            <person name="Lapidus A."/>
            <person name="Cheng J.-F."/>
            <person name="Bruce D."/>
            <person name="Goodwin L."/>
            <person name="Pitluck S."/>
            <person name="Chertkov O."/>
            <person name="Brettin T."/>
            <person name="Detter J.C."/>
            <person name="Han C."/>
            <person name="Land M.L."/>
            <person name="Hauser L."/>
            <person name="Kyrpides N."/>
            <person name="Mikhailova N."/>
            <person name="Muyzer G."/>
            <person name="Woyke T."/>
        </authorList>
    </citation>
    <scope>NUCLEOTIDE SEQUENCE [LARGE SCALE GENOMIC DNA]</scope>
    <source>
        <strain evidence="5">ASO3-1</strain>
    </source>
</reference>
<evidence type="ECO:0000256" key="1">
    <source>
        <dbReference type="ARBA" id="ARBA00022723"/>
    </source>
</evidence>
<dbReference type="Pfam" id="PF04422">
    <property type="entry name" value="FrhB_FdhB_N"/>
    <property type="match status" value="1"/>
</dbReference>